<protein>
    <submittedName>
        <fullName evidence="3">Cobalamin-binding protein</fullName>
    </submittedName>
</protein>
<feature type="domain" description="Fe/B12 periplasmic-binding" evidence="2">
    <location>
        <begin position="20"/>
        <end position="262"/>
    </location>
</feature>
<dbReference type="EMBL" id="BHXQ01000004">
    <property type="protein sequence ID" value="GCC52323.1"/>
    <property type="molecule type" value="Genomic_DNA"/>
</dbReference>
<dbReference type="InterPro" id="IPR002491">
    <property type="entry name" value="ABC_transptr_periplasmic_BD"/>
</dbReference>
<name>A0A401UBP1_9BACT</name>
<proteinExistence type="predicted"/>
<dbReference type="RefSeq" id="WP_127122959.1">
    <property type="nucleotide sequence ID" value="NZ_BHXQ01000004.1"/>
</dbReference>
<dbReference type="PANTHER" id="PTHR30535:SF35">
    <property type="entry name" value="PERIPLASMIC BINDING PROTEIN"/>
    <property type="match status" value="1"/>
</dbReference>
<evidence type="ECO:0000256" key="1">
    <source>
        <dbReference type="ARBA" id="ARBA00022729"/>
    </source>
</evidence>
<evidence type="ECO:0000313" key="3">
    <source>
        <dbReference type="EMBL" id="GCC52323.1"/>
    </source>
</evidence>
<dbReference type="InterPro" id="IPR050902">
    <property type="entry name" value="ABC_Transporter_SBP"/>
</dbReference>
<dbReference type="OrthoDB" id="9816357at2"/>
<dbReference type="PANTHER" id="PTHR30535">
    <property type="entry name" value="VITAMIN B12-BINDING PROTEIN"/>
    <property type="match status" value="1"/>
</dbReference>
<sequence length="263" mass="30232">MSIVYDQLQQPVNIQAQAKRIVSLVPSQTELLYDLGLDQEVVGITKFCIHPAEWRTRKTIIGGTKQFDLEAIHSLKPDLIIGNKEENFQEGIETLMRDYPVWISDIYNLEDALNMIEQLGLLTQKKERAGQLVQQIQHQFSSISIFNGQRVLYLIWRKPWMAAGQNTFIDTMLTMSGLINCVVDERYPELSASVIEQLNPDLVFLSSEPYPFKEKHMAELQRVLPNAKTILVDGEMFSWYGSRLLKFPAYLHSLSHYLNSNVV</sequence>
<accession>A0A401UBP1</accession>
<comment type="caution">
    <text evidence="3">The sequence shown here is derived from an EMBL/GenBank/DDBJ whole genome shotgun (WGS) entry which is preliminary data.</text>
</comment>
<dbReference type="InterPro" id="IPR054828">
    <property type="entry name" value="Vit_B12_bind_prot"/>
</dbReference>
<dbReference type="Pfam" id="PF01497">
    <property type="entry name" value="Peripla_BP_2"/>
    <property type="match status" value="1"/>
</dbReference>
<dbReference type="PROSITE" id="PS50983">
    <property type="entry name" value="FE_B12_PBP"/>
    <property type="match status" value="1"/>
</dbReference>
<gene>
    <name evidence="3" type="ORF">SanaruYs_25590</name>
</gene>
<organism evidence="3 4">
    <name type="scientific">Chryseotalea sanaruensis</name>
    <dbReference type="NCBI Taxonomy" id="2482724"/>
    <lineage>
        <taxon>Bacteria</taxon>
        <taxon>Pseudomonadati</taxon>
        <taxon>Bacteroidota</taxon>
        <taxon>Cytophagia</taxon>
        <taxon>Cytophagales</taxon>
        <taxon>Chryseotaleaceae</taxon>
        <taxon>Chryseotalea</taxon>
    </lineage>
</organism>
<evidence type="ECO:0000313" key="4">
    <source>
        <dbReference type="Proteomes" id="UP000288227"/>
    </source>
</evidence>
<dbReference type="NCBIfam" id="NF038402">
    <property type="entry name" value="TroA_like"/>
    <property type="match status" value="1"/>
</dbReference>
<evidence type="ECO:0000259" key="2">
    <source>
        <dbReference type="PROSITE" id="PS50983"/>
    </source>
</evidence>
<dbReference type="AlphaFoldDB" id="A0A401UBP1"/>
<dbReference type="SUPFAM" id="SSF53807">
    <property type="entry name" value="Helical backbone' metal receptor"/>
    <property type="match status" value="1"/>
</dbReference>
<dbReference type="Gene3D" id="3.40.50.1980">
    <property type="entry name" value="Nitrogenase molybdenum iron protein domain"/>
    <property type="match status" value="2"/>
</dbReference>
<reference evidence="3 4" key="1">
    <citation type="submission" date="2018-11" db="EMBL/GenBank/DDBJ databases">
        <title>Chryseotalea sanarue gen. nov., sp., nov., a member of the family Cytophagaceae, isolated from a brackish lake in Hamamatsu Japan.</title>
        <authorList>
            <person name="Maejima Y."/>
            <person name="Iino T."/>
            <person name="Muraguchi Y."/>
            <person name="Fukuda K."/>
            <person name="Ohkuma M."/>
            <person name="Moriuchi R."/>
            <person name="Dohra H."/>
            <person name="Kimbara K."/>
            <person name="Shintani M."/>
        </authorList>
    </citation>
    <scope>NUCLEOTIDE SEQUENCE [LARGE SCALE GENOMIC DNA]</scope>
    <source>
        <strain evidence="3 4">Ys</strain>
    </source>
</reference>
<dbReference type="Proteomes" id="UP000288227">
    <property type="component" value="Unassembled WGS sequence"/>
</dbReference>
<keyword evidence="1" id="KW-0732">Signal</keyword>
<keyword evidence="4" id="KW-1185">Reference proteome</keyword>